<organism evidence="2 3">
    <name type="scientific">Kutzneria viridogrisea</name>
    <dbReference type="NCBI Taxonomy" id="47990"/>
    <lineage>
        <taxon>Bacteria</taxon>
        <taxon>Bacillati</taxon>
        <taxon>Actinomycetota</taxon>
        <taxon>Actinomycetes</taxon>
        <taxon>Pseudonocardiales</taxon>
        <taxon>Pseudonocardiaceae</taxon>
        <taxon>Kutzneria</taxon>
    </lineage>
</organism>
<name>A0ABR6BXT2_9PSEU</name>
<reference evidence="2 3" key="1">
    <citation type="submission" date="2020-08" db="EMBL/GenBank/DDBJ databases">
        <title>Genomic Encyclopedia of Archaeal and Bacterial Type Strains, Phase II (KMG-II): from individual species to whole genera.</title>
        <authorList>
            <person name="Goeker M."/>
        </authorList>
    </citation>
    <scope>NUCLEOTIDE SEQUENCE [LARGE SCALE GENOMIC DNA]</scope>
    <source>
        <strain evidence="2 3">DSM 43850</strain>
    </source>
</reference>
<dbReference type="Proteomes" id="UP000517916">
    <property type="component" value="Unassembled WGS sequence"/>
</dbReference>
<evidence type="ECO:0000259" key="1">
    <source>
        <dbReference type="Pfam" id="PF02557"/>
    </source>
</evidence>
<evidence type="ECO:0000313" key="3">
    <source>
        <dbReference type="Proteomes" id="UP000517916"/>
    </source>
</evidence>
<dbReference type="Pfam" id="PF02557">
    <property type="entry name" value="VanY"/>
    <property type="match status" value="1"/>
</dbReference>
<keyword evidence="3" id="KW-1185">Reference proteome</keyword>
<dbReference type="InterPro" id="IPR003709">
    <property type="entry name" value="VanY-like_core_dom"/>
</dbReference>
<gene>
    <name evidence="2" type="ORF">BC739_008978</name>
</gene>
<dbReference type="RefSeq" id="WP_030110560.1">
    <property type="nucleotide sequence ID" value="NZ_BAAABQ010000089.1"/>
</dbReference>
<dbReference type="InterPro" id="IPR009045">
    <property type="entry name" value="Zn_M74/Hedgehog-like"/>
</dbReference>
<dbReference type="SUPFAM" id="SSF55166">
    <property type="entry name" value="Hedgehog/DD-peptidase"/>
    <property type="match status" value="1"/>
</dbReference>
<dbReference type="Gene3D" id="3.30.1380.10">
    <property type="match status" value="1"/>
</dbReference>
<proteinExistence type="predicted"/>
<dbReference type="EMBL" id="JACJID010000009">
    <property type="protein sequence ID" value="MBA8931726.1"/>
    <property type="molecule type" value="Genomic_DNA"/>
</dbReference>
<accession>A0ABR6BXT2</accession>
<evidence type="ECO:0000313" key="2">
    <source>
        <dbReference type="EMBL" id="MBA8931726.1"/>
    </source>
</evidence>
<comment type="caution">
    <text evidence="2">The sequence shown here is derived from an EMBL/GenBank/DDBJ whole genome shotgun (WGS) entry which is preliminary data.</text>
</comment>
<sequence>MRYGWVATALGTAVAAGVITVFAGQAVTRVSGSAQPAHISSAAGHPDRPCPVDGTYQDKDPSGMKPAAITAWLDVTRIAAGEGVTLCLHDGKRDAEQQRAEFEDYVRKYGAEVAATYVLPPERSMHVQGTAADVQPRASAQWLEQSRGKYGWCRRYDNEFWHFEYDPSYATGGCPARQPHA</sequence>
<feature type="domain" description="D-alanyl-D-alanine carboxypeptidase-like core" evidence="1">
    <location>
        <begin position="64"/>
        <end position="165"/>
    </location>
</feature>
<protein>
    <submittedName>
        <fullName evidence="2">LAS superfamily LD-carboxypeptidase LdcB</fullName>
    </submittedName>
</protein>